<dbReference type="SMART" id="SM00349">
    <property type="entry name" value="KRAB"/>
    <property type="match status" value="1"/>
</dbReference>
<dbReference type="Proteomes" id="UP000694403">
    <property type="component" value="Unplaced"/>
</dbReference>
<proteinExistence type="predicted"/>
<dbReference type="SUPFAM" id="SSF109640">
    <property type="entry name" value="KRAB domain (Kruppel-associated box)"/>
    <property type="match status" value="1"/>
</dbReference>
<dbReference type="InterPro" id="IPR001909">
    <property type="entry name" value="KRAB"/>
</dbReference>
<dbReference type="InterPro" id="IPR036051">
    <property type="entry name" value="KRAB_dom_sf"/>
</dbReference>
<dbReference type="PANTHER" id="PTHR23232:SF142">
    <property type="entry name" value="GASTRULA ZINC FINGER PROTEIN XLCGF57.1-LIKE-RELATED"/>
    <property type="match status" value="1"/>
</dbReference>
<dbReference type="Ensembl" id="ENSCSRT00000009119.1">
    <property type="protein sequence ID" value="ENSCSRP00000008815.1"/>
    <property type="gene ID" value="ENSCSRG00000006561.1"/>
</dbReference>
<organism evidence="2 3">
    <name type="scientific">Chelydra serpentina</name>
    <name type="common">Snapping turtle</name>
    <name type="synonym">Testudo serpentina</name>
    <dbReference type="NCBI Taxonomy" id="8475"/>
    <lineage>
        <taxon>Eukaryota</taxon>
        <taxon>Metazoa</taxon>
        <taxon>Chordata</taxon>
        <taxon>Craniata</taxon>
        <taxon>Vertebrata</taxon>
        <taxon>Euteleostomi</taxon>
        <taxon>Archelosauria</taxon>
        <taxon>Testudinata</taxon>
        <taxon>Testudines</taxon>
        <taxon>Cryptodira</taxon>
        <taxon>Durocryptodira</taxon>
        <taxon>Americhelydia</taxon>
        <taxon>Chelydroidea</taxon>
        <taxon>Chelydridae</taxon>
        <taxon>Chelydra</taxon>
    </lineage>
</organism>
<dbReference type="PROSITE" id="PS50805">
    <property type="entry name" value="KRAB"/>
    <property type="match status" value="1"/>
</dbReference>
<dbReference type="GO" id="GO:0006355">
    <property type="term" value="P:regulation of DNA-templated transcription"/>
    <property type="evidence" value="ECO:0007669"/>
    <property type="project" value="InterPro"/>
</dbReference>
<feature type="domain" description="KRAB" evidence="1">
    <location>
        <begin position="15"/>
        <end position="87"/>
    </location>
</feature>
<dbReference type="CDD" id="cd07765">
    <property type="entry name" value="KRAB_A-box"/>
    <property type="match status" value="1"/>
</dbReference>
<evidence type="ECO:0000313" key="3">
    <source>
        <dbReference type="Proteomes" id="UP000694403"/>
    </source>
</evidence>
<name>A0A8C3S5C3_CHESE</name>
<dbReference type="AlphaFoldDB" id="A0A8C3S5C3"/>
<dbReference type="InterPro" id="IPR050169">
    <property type="entry name" value="Krueppel_C2H2_ZnF"/>
</dbReference>
<dbReference type="Gene3D" id="6.10.140.140">
    <property type="match status" value="1"/>
</dbReference>
<dbReference type="PANTHER" id="PTHR23232">
    <property type="entry name" value="KRAB DOMAIN C2H2 ZINC FINGER"/>
    <property type="match status" value="1"/>
</dbReference>
<reference evidence="2" key="1">
    <citation type="submission" date="2025-08" db="UniProtKB">
        <authorList>
            <consortium name="Ensembl"/>
        </authorList>
    </citation>
    <scope>IDENTIFICATION</scope>
</reference>
<evidence type="ECO:0000313" key="2">
    <source>
        <dbReference type="Ensembl" id="ENSCSRP00000008815.1"/>
    </source>
</evidence>
<reference evidence="2" key="2">
    <citation type="submission" date="2025-09" db="UniProtKB">
        <authorList>
            <consortium name="Ensembl"/>
        </authorList>
    </citation>
    <scope>IDENTIFICATION</scope>
</reference>
<evidence type="ECO:0000259" key="1">
    <source>
        <dbReference type="PROSITE" id="PS50805"/>
    </source>
</evidence>
<protein>
    <recommendedName>
        <fullName evidence="1">KRAB domain-containing protein</fullName>
    </recommendedName>
</protein>
<accession>A0A8C3S5C3</accession>
<dbReference type="Pfam" id="PF01352">
    <property type="entry name" value="KRAB"/>
    <property type="match status" value="1"/>
</dbReference>
<keyword evidence="3" id="KW-1185">Reference proteome</keyword>
<sequence length="93" mass="10016">SAPQGWGNAGSGVPVAFEDVTVCFSPAEWAALADWQRELYWDVMKENYALVASRDAVPPGSPVMLSLPGQGEEPWEGRGLFPSSCRLLVGRPP</sequence>